<dbReference type="InterPro" id="IPR047817">
    <property type="entry name" value="ABC2_TM_bact-type"/>
</dbReference>
<feature type="transmembrane region" description="Helical" evidence="6">
    <location>
        <begin position="136"/>
        <end position="157"/>
    </location>
</feature>
<dbReference type="PANTHER" id="PTHR43229:SF2">
    <property type="entry name" value="NODULATION PROTEIN J"/>
    <property type="match status" value="1"/>
</dbReference>
<dbReference type="RefSeq" id="WP_121672979.1">
    <property type="nucleotide sequence ID" value="NZ_BMXM01000004.1"/>
</dbReference>
<protein>
    <submittedName>
        <fullName evidence="8">ABC transporter permease</fullName>
    </submittedName>
</protein>
<dbReference type="OrthoDB" id="9786643at2"/>
<evidence type="ECO:0000256" key="6">
    <source>
        <dbReference type="SAM" id="Phobius"/>
    </source>
</evidence>
<feature type="transmembrane region" description="Helical" evidence="6">
    <location>
        <begin position="263"/>
        <end position="283"/>
    </location>
</feature>
<comment type="caution">
    <text evidence="8">The sequence shown here is derived from an EMBL/GenBank/DDBJ whole genome shotgun (WGS) entry which is preliminary data.</text>
</comment>
<gene>
    <name evidence="8" type="ORF">D9V29_09000</name>
</gene>
<evidence type="ECO:0000256" key="5">
    <source>
        <dbReference type="ARBA" id="ARBA00023251"/>
    </source>
</evidence>
<reference evidence="8 9" key="1">
    <citation type="submission" date="2018-10" db="EMBL/GenBank/DDBJ databases">
        <authorList>
            <person name="Li J."/>
        </authorList>
    </citation>
    <scope>NUCLEOTIDE SEQUENCE [LARGE SCALE GENOMIC DNA]</scope>
    <source>
        <strain evidence="8 9">CCTCC AB209002</strain>
    </source>
</reference>
<keyword evidence="3 6" id="KW-1133">Transmembrane helix</keyword>
<dbReference type="InterPro" id="IPR051784">
    <property type="entry name" value="Nod_factor_ABC_transporter"/>
</dbReference>
<feature type="transmembrane region" description="Helical" evidence="6">
    <location>
        <begin position="83"/>
        <end position="103"/>
    </location>
</feature>
<dbReference type="GO" id="GO:0043190">
    <property type="term" value="C:ATP-binding cassette (ABC) transporter complex"/>
    <property type="evidence" value="ECO:0007669"/>
    <property type="project" value="InterPro"/>
</dbReference>
<keyword evidence="4 6" id="KW-0472">Membrane</keyword>
<evidence type="ECO:0000256" key="4">
    <source>
        <dbReference type="ARBA" id="ARBA00023136"/>
    </source>
</evidence>
<evidence type="ECO:0000256" key="1">
    <source>
        <dbReference type="ARBA" id="ARBA00004141"/>
    </source>
</evidence>
<evidence type="ECO:0000256" key="2">
    <source>
        <dbReference type="ARBA" id="ARBA00022692"/>
    </source>
</evidence>
<feature type="transmembrane region" description="Helical" evidence="6">
    <location>
        <begin position="197"/>
        <end position="218"/>
    </location>
</feature>
<feature type="transmembrane region" description="Helical" evidence="6">
    <location>
        <begin position="45"/>
        <end position="63"/>
    </location>
</feature>
<proteinExistence type="predicted"/>
<dbReference type="Pfam" id="PF12698">
    <property type="entry name" value="ABC2_membrane_3"/>
    <property type="match status" value="1"/>
</dbReference>
<keyword evidence="2 6" id="KW-0812">Transmembrane</keyword>
<comment type="subcellular location">
    <subcellularLocation>
        <location evidence="1">Membrane</location>
        <topology evidence="1">Multi-pass membrane protein</topology>
    </subcellularLocation>
</comment>
<keyword evidence="9" id="KW-1185">Reference proteome</keyword>
<evidence type="ECO:0000313" key="9">
    <source>
        <dbReference type="Proteomes" id="UP000270299"/>
    </source>
</evidence>
<organism evidence="8 9">
    <name type="scientific">Mycetocola manganoxydans</name>
    <dbReference type="NCBI Taxonomy" id="699879"/>
    <lineage>
        <taxon>Bacteria</taxon>
        <taxon>Bacillati</taxon>
        <taxon>Actinomycetota</taxon>
        <taxon>Actinomycetes</taxon>
        <taxon>Micrococcales</taxon>
        <taxon>Microbacteriaceae</taxon>
        <taxon>Mycetocola</taxon>
    </lineage>
</organism>
<feature type="domain" description="ABC transmembrane type-2" evidence="7">
    <location>
        <begin position="43"/>
        <end position="289"/>
    </location>
</feature>
<sequence>MSETTLTRPPLPTGVTPLSRGRTLRLGLKRIAYEVRVYFRVGDQVFFTFLFPVVMLSIFATAFSTSGNIGTNPDGSGGITQGAYFLPGMVAAGILLSGVQNLATDIAMEKSDGTLKRLGGSPLPVVSYFIGKMGQVFVTSLAQLVLLFLVARMLFAIELPTEPEKWATFAWIYLLGILTCAVLGIALSAVPRTGKSAGAVIIPIVLVLQFISGVYLMFTMLPEWLQNIASLFPLKWLAQGMRSVFLPESFASLEQHGGWDLDAVALNLLIWCVVGLVLCRLTFRWIRKDS</sequence>
<dbReference type="EMBL" id="RCUV01000008">
    <property type="protein sequence ID" value="RLP71463.1"/>
    <property type="molecule type" value="Genomic_DNA"/>
</dbReference>
<evidence type="ECO:0000256" key="3">
    <source>
        <dbReference type="ARBA" id="ARBA00022989"/>
    </source>
</evidence>
<dbReference type="PANTHER" id="PTHR43229">
    <property type="entry name" value="NODULATION PROTEIN J"/>
    <property type="match status" value="1"/>
</dbReference>
<dbReference type="PROSITE" id="PS51012">
    <property type="entry name" value="ABC_TM2"/>
    <property type="match status" value="1"/>
</dbReference>
<evidence type="ECO:0000313" key="8">
    <source>
        <dbReference type="EMBL" id="RLP71463.1"/>
    </source>
</evidence>
<keyword evidence="5" id="KW-0046">Antibiotic resistance</keyword>
<dbReference type="InterPro" id="IPR000412">
    <property type="entry name" value="ABC_2_transport"/>
</dbReference>
<name>A0A3L6ZTZ9_9MICO</name>
<evidence type="ECO:0000259" key="7">
    <source>
        <dbReference type="PROSITE" id="PS51012"/>
    </source>
</evidence>
<dbReference type="GO" id="GO:0140359">
    <property type="term" value="F:ABC-type transporter activity"/>
    <property type="evidence" value="ECO:0007669"/>
    <property type="project" value="InterPro"/>
</dbReference>
<feature type="transmembrane region" description="Helical" evidence="6">
    <location>
        <begin position="169"/>
        <end position="190"/>
    </location>
</feature>
<dbReference type="PIRSF" id="PIRSF006648">
    <property type="entry name" value="DrrB"/>
    <property type="match status" value="1"/>
</dbReference>
<accession>A0A3L6ZTZ9</accession>
<dbReference type="AlphaFoldDB" id="A0A3L6ZTZ9"/>
<dbReference type="InterPro" id="IPR013525">
    <property type="entry name" value="ABC2_TM"/>
</dbReference>
<dbReference type="Proteomes" id="UP000270299">
    <property type="component" value="Unassembled WGS sequence"/>
</dbReference>
<dbReference type="GO" id="GO:0046677">
    <property type="term" value="P:response to antibiotic"/>
    <property type="evidence" value="ECO:0007669"/>
    <property type="project" value="UniProtKB-KW"/>
</dbReference>